<evidence type="ECO:0000313" key="2">
    <source>
        <dbReference type="EMBL" id="GBP80307.1"/>
    </source>
</evidence>
<accession>A0A4C1Z120</accession>
<dbReference type="AlphaFoldDB" id="A0A4C1Z120"/>
<evidence type="ECO:0000313" key="3">
    <source>
        <dbReference type="Proteomes" id="UP000299102"/>
    </source>
</evidence>
<protein>
    <submittedName>
        <fullName evidence="2">Uncharacterized protein</fullName>
    </submittedName>
</protein>
<gene>
    <name evidence="2" type="ORF">EVAR_37985_1</name>
</gene>
<dbReference type="Proteomes" id="UP000299102">
    <property type="component" value="Unassembled WGS sequence"/>
</dbReference>
<comment type="caution">
    <text evidence="2">The sequence shown here is derived from an EMBL/GenBank/DDBJ whole genome shotgun (WGS) entry which is preliminary data.</text>
</comment>
<organism evidence="2 3">
    <name type="scientific">Eumeta variegata</name>
    <name type="common">Bagworm moth</name>
    <name type="synonym">Eumeta japonica</name>
    <dbReference type="NCBI Taxonomy" id="151549"/>
    <lineage>
        <taxon>Eukaryota</taxon>
        <taxon>Metazoa</taxon>
        <taxon>Ecdysozoa</taxon>
        <taxon>Arthropoda</taxon>
        <taxon>Hexapoda</taxon>
        <taxon>Insecta</taxon>
        <taxon>Pterygota</taxon>
        <taxon>Neoptera</taxon>
        <taxon>Endopterygota</taxon>
        <taxon>Lepidoptera</taxon>
        <taxon>Glossata</taxon>
        <taxon>Ditrysia</taxon>
        <taxon>Tineoidea</taxon>
        <taxon>Psychidae</taxon>
        <taxon>Oiketicinae</taxon>
        <taxon>Eumeta</taxon>
    </lineage>
</organism>
<dbReference type="EMBL" id="BGZK01001455">
    <property type="protein sequence ID" value="GBP80307.1"/>
    <property type="molecule type" value="Genomic_DNA"/>
</dbReference>
<evidence type="ECO:0000256" key="1">
    <source>
        <dbReference type="SAM" id="MobiDB-lite"/>
    </source>
</evidence>
<keyword evidence="3" id="KW-1185">Reference proteome</keyword>
<sequence>MGLSVEVTGANWAKFKVEPEPRLEAKPESGLDREGIKDEEQGRNDNELIPSFVQIGTVIRSGFGIKNGTEIRIENGMRIRIESETGSEIENETTVENECGDEIRIKTAAILHTASRLSNKYVSKARPGLKNDMFFNPGLAFDFDPISMLVFYPSPVPNLVHDVAFDPQPTPVIHSTLGRAFNSDSATSNRASTTLTIIPSRGWDICEPLKSAHVTTREEEHYPA</sequence>
<reference evidence="2 3" key="1">
    <citation type="journal article" date="2019" name="Commun. Biol.">
        <title>The bagworm genome reveals a unique fibroin gene that provides high tensile strength.</title>
        <authorList>
            <person name="Kono N."/>
            <person name="Nakamura H."/>
            <person name="Ohtoshi R."/>
            <person name="Tomita M."/>
            <person name="Numata K."/>
            <person name="Arakawa K."/>
        </authorList>
    </citation>
    <scope>NUCLEOTIDE SEQUENCE [LARGE SCALE GENOMIC DNA]</scope>
</reference>
<name>A0A4C1Z120_EUMVA</name>
<feature type="region of interest" description="Disordered" evidence="1">
    <location>
        <begin position="17"/>
        <end position="44"/>
    </location>
</feature>
<proteinExistence type="predicted"/>